<organism evidence="2 3">
    <name type="scientific">Flexivirga alba</name>
    <dbReference type="NCBI Taxonomy" id="702742"/>
    <lineage>
        <taxon>Bacteria</taxon>
        <taxon>Bacillati</taxon>
        <taxon>Actinomycetota</taxon>
        <taxon>Actinomycetes</taxon>
        <taxon>Micrococcales</taxon>
        <taxon>Dermacoccaceae</taxon>
        <taxon>Flexivirga</taxon>
    </lineage>
</organism>
<protein>
    <submittedName>
        <fullName evidence="2">GNAT family N-acetyltransferase</fullName>
        <ecNumber evidence="2">2.3.-.-</ecNumber>
    </submittedName>
</protein>
<reference evidence="3" key="1">
    <citation type="journal article" date="2019" name="Int. J. Syst. Evol. Microbiol.">
        <title>The Global Catalogue of Microorganisms (GCM) 10K type strain sequencing project: providing services to taxonomists for standard genome sequencing and annotation.</title>
        <authorList>
            <consortium name="The Broad Institute Genomics Platform"/>
            <consortium name="The Broad Institute Genome Sequencing Center for Infectious Disease"/>
            <person name="Wu L."/>
            <person name="Ma J."/>
        </authorList>
    </citation>
    <scope>NUCLEOTIDE SEQUENCE [LARGE SCALE GENOMIC DNA]</scope>
    <source>
        <strain evidence="3">CCUG 58127</strain>
    </source>
</reference>
<dbReference type="RefSeq" id="WP_382401614.1">
    <property type="nucleotide sequence ID" value="NZ_JBHSWH010000001.1"/>
</dbReference>
<proteinExistence type="predicted"/>
<keyword evidence="2" id="KW-0012">Acyltransferase</keyword>
<comment type="caution">
    <text evidence="2">The sequence shown here is derived from an EMBL/GenBank/DDBJ whole genome shotgun (WGS) entry which is preliminary data.</text>
</comment>
<accession>A0ABW2AGR4</accession>
<evidence type="ECO:0000313" key="3">
    <source>
        <dbReference type="Proteomes" id="UP001596298"/>
    </source>
</evidence>
<dbReference type="Pfam" id="PF13302">
    <property type="entry name" value="Acetyltransf_3"/>
    <property type="match status" value="1"/>
</dbReference>
<dbReference type="InterPro" id="IPR016181">
    <property type="entry name" value="Acyl_CoA_acyltransferase"/>
</dbReference>
<dbReference type="InterPro" id="IPR000182">
    <property type="entry name" value="GNAT_dom"/>
</dbReference>
<keyword evidence="2" id="KW-0808">Transferase</keyword>
<dbReference type="PANTHER" id="PTHR43441">
    <property type="entry name" value="RIBOSOMAL-PROTEIN-SERINE ACETYLTRANSFERASE"/>
    <property type="match status" value="1"/>
</dbReference>
<dbReference type="Proteomes" id="UP001596298">
    <property type="component" value="Unassembled WGS sequence"/>
</dbReference>
<name>A0ABW2AGR4_9MICO</name>
<sequence>MTATPNDLQWPTHAPVYGAIRLRQFEDGDIPMIEELATDPYVPTIGSLPANATTAEAQSYIDRQRCRLAEGAGFAFCVADRQTDVALGNAGLWVRELPHGRAGVGYSVAPSARGRGVAADALRALAGFAWTIDGLHRLEARIEPWNTASVRTAETAGFEREGLLRAHEEIGGRRVDLLMYSLLRPDNRSVTDN</sequence>
<dbReference type="EMBL" id="JBHSWH010000001">
    <property type="protein sequence ID" value="MFC6705985.1"/>
    <property type="molecule type" value="Genomic_DNA"/>
</dbReference>
<dbReference type="EC" id="2.3.-.-" evidence="2"/>
<evidence type="ECO:0000259" key="1">
    <source>
        <dbReference type="PROSITE" id="PS51186"/>
    </source>
</evidence>
<gene>
    <name evidence="2" type="ORF">ACFQDH_12120</name>
</gene>
<evidence type="ECO:0000313" key="2">
    <source>
        <dbReference type="EMBL" id="MFC6705985.1"/>
    </source>
</evidence>
<dbReference type="PROSITE" id="PS51186">
    <property type="entry name" value="GNAT"/>
    <property type="match status" value="1"/>
</dbReference>
<feature type="domain" description="N-acetyltransferase" evidence="1">
    <location>
        <begin position="20"/>
        <end position="184"/>
    </location>
</feature>
<dbReference type="PANTHER" id="PTHR43441:SF10">
    <property type="entry name" value="ACETYLTRANSFERASE"/>
    <property type="match status" value="1"/>
</dbReference>
<dbReference type="InterPro" id="IPR051908">
    <property type="entry name" value="Ribosomal_N-acetyltransferase"/>
</dbReference>
<dbReference type="SUPFAM" id="SSF55729">
    <property type="entry name" value="Acyl-CoA N-acyltransferases (Nat)"/>
    <property type="match status" value="1"/>
</dbReference>
<keyword evidence="3" id="KW-1185">Reference proteome</keyword>
<dbReference type="GO" id="GO:0016746">
    <property type="term" value="F:acyltransferase activity"/>
    <property type="evidence" value="ECO:0007669"/>
    <property type="project" value="UniProtKB-KW"/>
</dbReference>
<dbReference type="Gene3D" id="3.40.630.30">
    <property type="match status" value="1"/>
</dbReference>